<gene>
    <name evidence="3" type="primary">nudT2</name>
    <name evidence="3" type="ORF">DB43_HH00010</name>
</gene>
<dbReference type="Gene3D" id="3.90.79.10">
    <property type="entry name" value="Nucleoside Triphosphate Pyrophosphohydrolase"/>
    <property type="match status" value="1"/>
</dbReference>
<dbReference type="PANTHER" id="PTHR21340:SF0">
    <property type="entry name" value="BIS(5'-NUCLEOSYL)-TETRAPHOSPHATASE [ASYMMETRICAL]"/>
    <property type="match status" value="1"/>
</dbReference>
<dbReference type="GO" id="GO:0004081">
    <property type="term" value="F:bis(5'-nucleosyl)-tetraphosphatase (asymmetrical) activity"/>
    <property type="evidence" value="ECO:0007669"/>
    <property type="project" value="UniProtKB-EC"/>
</dbReference>
<dbReference type="PANTHER" id="PTHR21340">
    <property type="entry name" value="DIADENOSINE 5,5-P1,P4-TETRAPHOSPHATE PYROPHOSPHOHYDROLASE MUTT"/>
    <property type="match status" value="1"/>
</dbReference>
<evidence type="ECO:0000259" key="2">
    <source>
        <dbReference type="PROSITE" id="PS51462"/>
    </source>
</evidence>
<dbReference type="EMBL" id="JSAM01000103">
    <property type="protein sequence ID" value="KIA76850.1"/>
    <property type="molecule type" value="Genomic_DNA"/>
</dbReference>
<accession>A0A0C1C6R7</accession>
<dbReference type="PROSITE" id="PS51462">
    <property type="entry name" value="NUDIX"/>
    <property type="match status" value="1"/>
</dbReference>
<evidence type="ECO:0000256" key="1">
    <source>
        <dbReference type="ARBA" id="ARBA00022801"/>
    </source>
</evidence>
<dbReference type="GO" id="GO:0006167">
    <property type="term" value="P:AMP biosynthetic process"/>
    <property type="evidence" value="ECO:0007669"/>
    <property type="project" value="TreeGrafter"/>
</dbReference>
<name>A0A0C1C6R7_9BACT</name>
<organism evidence="3 4">
    <name type="scientific">Parachlamydia acanthamoebae</name>
    <dbReference type="NCBI Taxonomy" id="83552"/>
    <lineage>
        <taxon>Bacteria</taxon>
        <taxon>Pseudomonadati</taxon>
        <taxon>Chlamydiota</taxon>
        <taxon>Chlamydiia</taxon>
        <taxon>Parachlamydiales</taxon>
        <taxon>Parachlamydiaceae</taxon>
        <taxon>Parachlamydia</taxon>
    </lineage>
</organism>
<dbReference type="InterPro" id="IPR015797">
    <property type="entry name" value="NUDIX_hydrolase-like_dom_sf"/>
</dbReference>
<keyword evidence="1 3" id="KW-0378">Hydrolase</keyword>
<dbReference type="InterPro" id="IPR020084">
    <property type="entry name" value="NUDIX_hydrolase_CS"/>
</dbReference>
<comment type="caution">
    <text evidence="3">The sequence shown here is derived from an EMBL/GenBank/DDBJ whole genome shotgun (WGS) entry which is preliminary data.</text>
</comment>
<dbReference type="Proteomes" id="UP000031307">
    <property type="component" value="Unassembled WGS sequence"/>
</dbReference>
<dbReference type="InterPro" id="IPR051325">
    <property type="entry name" value="Nudix_hydrolase_domain"/>
</dbReference>
<dbReference type="AlphaFoldDB" id="A0A0C1C6R7"/>
<evidence type="ECO:0000313" key="4">
    <source>
        <dbReference type="Proteomes" id="UP000031307"/>
    </source>
</evidence>
<protein>
    <submittedName>
        <fullName evidence="3">Bis(5'-nucleosyl)-tetraphosphatase</fullName>
        <ecNumber evidence="3">3.6.1.17</ecNumber>
    </submittedName>
</protein>
<sequence>MQPRSFCMQTFQVAPITITAFIIKKAEPYDQYLILRRCSSHFFGSWQPVTGGIEDGETAWEAALREIQEETDLQPDRFYAGEVVEIYYEVYRNAVVTVPVFVAFIDSPQEVATSPTEHDAFLWLPYEEAFSYLEFAEQRRALTYVHENFIRRKPSELLRIEIPQSVG</sequence>
<dbReference type="PROSITE" id="PS00893">
    <property type="entry name" value="NUDIX_BOX"/>
    <property type="match status" value="1"/>
</dbReference>
<dbReference type="Pfam" id="PF00293">
    <property type="entry name" value="NUDIX"/>
    <property type="match status" value="1"/>
</dbReference>
<dbReference type="CDD" id="cd04664">
    <property type="entry name" value="NUDIX_DHNTPase_like"/>
    <property type="match status" value="1"/>
</dbReference>
<dbReference type="InterPro" id="IPR000086">
    <property type="entry name" value="NUDIX_hydrolase_dom"/>
</dbReference>
<evidence type="ECO:0000313" key="3">
    <source>
        <dbReference type="EMBL" id="KIA76850.1"/>
    </source>
</evidence>
<proteinExistence type="predicted"/>
<dbReference type="SUPFAM" id="SSF55811">
    <property type="entry name" value="Nudix"/>
    <property type="match status" value="1"/>
</dbReference>
<dbReference type="EC" id="3.6.1.17" evidence="3"/>
<feature type="domain" description="Nudix hydrolase" evidence="2">
    <location>
        <begin position="13"/>
        <end position="146"/>
    </location>
</feature>
<dbReference type="GO" id="GO:0006754">
    <property type="term" value="P:ATP biosynthetic process"/>
    <property type="evidence" value="ECO:0007669"/>
    <property type="project" value="TreeGrafter"/>
</dbReference>
<reference evidence="3 4" key="1">
    <citation type="journal article" date="2014" name="Mol. Biol. Evol.">
        <title>Massive expansion of Ubiquitination-related gene families within the Chlamydiae.</title>
        <authorList>
            <person name="Domman D."/>
            <person name="Collingro A."/>
            <person name="Lagkouvardos I."/>
            <person name="Gehre L."/>
            <person name="Weinmaier T."/>
            <person name="Rattei T."/>
            <person name="Subtil A."/>
            <person name="Horn M."/>
        </authorList>
    </citation>
    <scope>NUCLEOTIDE SEQUENCE [LARGE SCALE GENOMIC DNA]</scope>
    <source>
        <strain evidence="3 4">OEW1</strain>
    </source>
</reference>
<dbReference type="PATRIC" id="fig|83552.4.peg.2022"/>